<sequence length="641" mass="71788">MFTETDVRNIFALFPPQQTSDFVPRLALSSSRHGFVALQFVQAQFRSRVTKDTQRIPLSALASDLDIDRLLVHQLVRNHPKLCIFSANEESIVPIDERDAIRGKAVDLLSEGLVCKADFVAQHDVSPKSLQMLLSDQNDQVLETNGYVYTEGYVDKTIEAVMGMIRQALTDVQTVRIRSEDLPNNPPTWFILHTLEKAMQREDLASKINVRENSDSVSCIPKQYLETKRDITVQGLQSGSLAYIGLQELASEFHELFSSYQDVASYFQQLSGIDVLESFAISRTWVSKLEQDCVRILEQEGCTLDVTEVIGSRLPPSTIDTVAARAKDSIVAYFSENGKGPQIVRVGPLILTETRQDGALNELAGYAKENARSQWQNLQDDPTQAEDIKFTRDRIKAMIPPTGLVQRLLLDQRLVEKTLEEHFWSTISALETTNEEDFATYWTDRLLTRYVIYNTGLTSVTDQKLHDQLAQLLANYAHKDLIPDTIAKARAQGLVLSRKTRKNLARLSSIVDAAKSPDTASLSSALDKFNKKQNIGTPSADCLSASKQNMLDDMLRRLQKQKASDGPVLFLTLVIVLFAKQYDGVVYATGKFAPKLLKLLKGKMREELFGKIEGWKEAAKSNALSAEDRKEMADMASMVGL</sequence>
<accession>A0AAD4FFP5</accession>
<evidence type="ECO:0000313" key="1">
    <source>
        <dbReference type="EMBL" id="KAG9187891.1"/>
    </source>
</evidence>
<reference evidence="1" key="1">
    <citation type="submission" date="2021-07" db="EMBL/GenBank/DDBJ databases">
        <title>Genome Resource of American Ginseng Black Spot Pathogen Alternaria panax.</title>
        <authorList>
            <person name="Qiu C."/>
            <person name="Wang W."/>
            <person name="Liu Z."/>
        </authorList>
    </citation>
    <scope>NUCLEOTIDE SEQUENCE</scope>
    <source>
        <strain evidence="1">BNCC115425</strain>
    </source>
</reference>
<name>A0AAD4FFP5_9PLEO</name>
<gene>
    <name evidence="1" type="ORF">G6011_05762</name>
</gene>
<evidence type="ECO:0000313" key="2">
    <source>
        <dbReference type="Proteomes" id="UP001199106"/>
    </source>
</evidence>
<dbReference type="Proteomes" id="UP001199106">
    <property type="component" value="Unassembled WGS sequence"/>
</dbReference>
<keyword evidence="2" id="KW-1185">Reference proteome</keyword>
<comment type="caution">
    <text evidence="1">The sequence shown here is derived from an EMBL/GenBank/DDBJ whole genome shotgun (WGS) entry which is preliminary data.</text>
</comment>
<dbReference type="EMBL" id="JAANER010000007">
    <property type="protein sequence ID" value="KAG9187891.1"/>
    <property type="molecule type" value="Genomic_DNA"/>
</dbReference>
<protein>
    <submittedName>
        <fullName evidence="1">Uncharacterized protein</fullName>
    </submittedName>
</protein>
<organism evidence="1 2">
    <name type="scientific">Alternaria panax</name>
    <dbReference type="NCBI Taxonomy" id="48097"/>
    <lineage>
        <taxon>Eukaryota</taxon>
        <taxon>Fungi</taxon>
        <taxon>Dikarya</taxon>
        <taxon>Ascomycota</taxon>
        <taxon>Pezizomycotina</taxon>
        <taxon>Dothideomycetes</taxon>
        <taxon>Pleosporomycetidae</taxon>
        <taxon>Pleosporales</taxon>
        <taxon>Pleosporineae</taxon>
        <taxon>Pleosporaceae</taxon>
        <taxon>Alternaria</taxon>
        <taxon>Alternaria sect. Panax</taxon>
    </lineage>
</organism>
<dbReference type="AlphaFoldDB" id="A0AAD4FFP5"/>
<proteinExistence type="predicted"/>